<dbReference type="InterPro" id="IPR043135">
    <property type="entry name" value="Fur_C"/>
</dbReference>
<sequence length="76" mass="8811">MSFIHRIESLNAYVICHADHVHQGAQFMICDDCGTVLEVHLDDMIHLFQRHLDEGTFLPLKWNLEIHGQCSSCRPH</sequence>
<dbReference type="AlphaFoldDB" id="A0AAP6X8T9"/>
<reference evidence="2" key="3">
    <citation type="journal article" date="2020" name="Int. J. Syst. Evol. Microbiol.">
        <title>Reclassification of Francisella noatunensis subsp. orientalis Ottem et al. 2009 as Francisella orientalis sp. nov., Francisella noatunensis subsp. chilensis subsp. nov. and emended description of Francisella noatunensis.</title>
        <authorList>
            <person name="Ramirez-Paredes J.G."/>
            <person name="Larsson P."/>
            <person name="Thompson K.D."/>
            <person name="Penman D.J."/>
            <person name="Busse H.J."/>
            <person name="Ohrman C."/>
            <person name="Sjodin A."/>
            <person name="Soto E."/>
            <person name="Richards R.H."/>
            <person name="Adams A."/>
            <person name="Colquhoun D.J."/>
        </authorList>
    </citation>
    <scope>NUCLEOTIDE SEQUENCE</scope>
    <source>
        <strain evidence="2">LADL-07285A</strain>
    </source>
</reference>
<dbReference type="EMBL" id="CP011923">
    <property type="protein sequence ID" value="AKN88209.1"/>
    <property type="molecule type" value="Genomic_DNA"/>
</dbReference>
<dbReference type="SUPFAM" id="SSF46785">
    <property type="entry name" value="Winged helix' DNA-binding domain"/>
    <property type="match status" value="1"/>
</dbReference>
<name>A0AAP6X8T9_9GAMM</name>
<keyword evidence="3" id="KW-1185">Reference proteome</keyword>
<dbReference type="Proteomes" id="UP000774689">
    <property type="component" value="Unassembled WGS sequence"/>
</dbReference>
<evidence type="ECO:0000313" key="4">
    <source>
        <dbReference type="Proteomes" id="UP000774689"/>
    </source>
</evidence>
<organism evidence="2 4">
    <name type="scientific">Francisella orientalis</name>
    <dbReference type="NCBI Taxonomy" id="299583"/>
    <lineage>
        <taxon>Bacteria</taxon>
        <taxon>Pseudomonadati</taxon>
        <taxon>Pseudomonadota</taxon>
        <taxon>Gammaproteobacteria</taxon>
        <taxon>Thiotrichales</taxon>
        <taxon>Francisellaceae</taxon>
        <taxon>Francisella</taxon>
    </lineage>
</organism>
<proteinExistence type="predicted"/>
<protein>
    <submittedName>
        <fullName evidence="2">Uncharacterized protein</fullName>
    </submittedName>
</protein>
<reference evidence="3" key="1">
    <citation type="submission" date="2015-02" db="EMBL/GenBank/DDBJ databases">
        <title>Complete genome sequence of Francisella noatunensis subsp. orientalis FNO190 isolated from farm-raised Nile tilapia in Brazil.</title>
        <authorList>
            <person name="Figueiredo H.C.P."/>
            <person name="Leal C.A.G."/>
            <person name="Pereira F.L."/>
            <person name="Soares S.C."/>
            <person name="Goncalves L.A."/>
            <person name="Dorella F.A."/>
            <person name="Carvalho A.F."/>
            <person name="Azevedo V.A.C."/>
        </authorList>
    </citation>
    <scope>NUCLEOTIDE SEQUENCE [LARGE SCALE GENOMIC DNA]</scope>
    <source>
        <strain evidence="3">FNO190</strain>
    </source>
</reference>
<dbReference type="Proteomes" id="UP000035930">
    <property type="component" value="Chromosome"/>
</dbReference>
<evidence type="ECO:0000313" key="2">
    <source>
        <dbReference type="EMBL" id="NIY56239.1"/>
    </source>
</evidence>
<gene>
    <name evidence="2" type="ORF">CHQ83_02170</name>
    <name evidence="1" type="ORF">FNO190_0366</name>
</gene>
<evidence type="ECO:0000313" key="1">
    <source>
        <dbReference type="EMBL" id="AKN88209.1"/>
    </source>
</evidence>
<dbReference type="EMBL" id="QPQM01000001">
    <property type="protein sequence ID" value="NIY56239.1"/>
    <property type="molecule type" value="Genomic_DNA"/>
</dbReference>
<evidence type="ECO:0000313" key="3">
    <source>
        <dbReference type="Proteomes" id="UP000035930"/>
    </source>
</evidence>
<dbReference type="Gene3D" id="3.30.1490.190">
    <property type="match status" value="1"/>
</dbReference>
<reference evidence="1" key="2">
    <citation type="submission" date="2017-08" db="EMBL/GenBank/DDBJ databases">
        <title>Complete Genome Sequence of Francisella noatunensis subsp. orientalis strain FNO190.</title>
        <authorList>
            <person name="Pereira F.L."/>
            <person name="Goncalves L.A."/>
            <person name="Guilherme T.C."/>
            <person name="Soares S.C."/>
            <person name="Dorella F.A."/>
            <person name="Carvalho A.F."/>
            <person name="Leibowitz M.P."/>
            <person name="Leal C.A.G."/>
            <person name="Azevedo V.A.C."/>
            <person name="Figueiredo H.C.P."/>
        </authorList>
    </citation>
    <scope>NUCLEOTIDE SEQUENCE</scope>
    <source>
        <strain evidence="1">FNO190</strain>
    </source>
</reference>
<accession>A0AAP6X8T9</accession>
<dbReference type="InterPro" id="IPR036390">
    <property type="entry name" value="WH_DNA-bd_sf"/>
</dbReference>